<dbReference type="AlphaFoldDB" id="A0A0F7FRS5"/>
<protein>
    <submittedName>
        <fullName evidence="1">Uncharacterized protein</fullName>
    </submittedName>
</protein>
<gene>
    <name evidence="1" type="ORF">SXIM_08630</name>
</gene>
<dbReference type="KEGG" id="sxi:SXIM_08630"/>
<dbReference type="PATRIC" id="fig|408015.6.peg.891"/>
<dbReference type="EMBL" id="CP009922">
    <property type="protein sequence ID" value="AKG42247.1"/>
    <property type="molecule type" value="Genomic_DNA"/>
</dbReference>
<organism evidence="1 2">
    <name type="scientific">Streptomyces xiamenensis</name>
    <dbReference type="NCBI Taxonomy" id="408015"/>
    <lineage>
        <taxon>Bacteria</taxon>
        <taxon>Bacillati</taxon>
        <taxon>Actinomycetota</taxon>
        <taxon>Actinomycetes</taxon>
        <taxon>Kitasatosporales</taxon>
        <taxon>Streptomycetaceae</taxon>
        <taxon>Streptomyces</taxon>
    </lineage>
</organism>
<evidence type="ECO:0000313" key="2">
    <source>
        <dbReference type="Proteomes" id="UP000034034"/>
    </source>
</evidence>
<dbReference type="STRING" id="408015.SXIM_08630"/>
<name>A0A0F7FRS5_9ACTN</name>
<dbReference type="Proteomes" id="UP000034034">
    <property type="component" value="Chromosome"/>
</dbReference>
<reference evidence="1" key="1">
    <citation type="submission" date="2019-08" db="EMBL/GenBank/DDBJ databases">
        <title>Complete genome sequence of a mangrove-derived Streptomyces xiamenensis.</title>
        <authorList>
            <person name="Xu J."/>
        </authorList>
    </citation>
    <scope>NUCLEOTIDE SEQUENCE</scope>
    <source>
        <strain evidence="1">318</strain>
    </source>
</reference>
<keyword evidence="2" id="KW-1185">Reference proteome</keyword>
<accession>A0A0F7FRS5</accession>
<sequence length="58" mass="6140">MGTCWGRGCTSTRVKLPYAPWVVNAWQGSAGGLSREPAPKARGPVRCVFGRAVDHALG</sequence>
<dbReference type="HOGENOM" id="CLU_2977539_0_0_11"/>
<evidence type="ECO:0000313" key="1">
    <source>
        <dbReference type="EMBL" id="AKG42247.1"/>
    </source>
</evidence>
<proteinExistence type="predicted"/>